<protein>
    <submittedName>
        <fullName evidence="2">Uncharacterized protein</fullName>
    </submittedName>
</protein>
<feature type="compositionally biased region" description="Basic and acidic residues" evidence="1">
    <location>
        <begin position="1"/>
        <end position="11"/>
    </location>
</feature>
<proteinExistence type="predicted"/>
<dbReference type="AlphaFoldDB" id="A0A2Z7A3Q7"/>
<feature type="compositionally biased region" description="Low complexity" evidence="1">
    <location>
        <begin position="86"/>
        <end position="95"/>
    </location>
</feature>
<feature type="compositionally biased region" description="Basic residues" evidence="1">
    <location>
        <begin position="122"/>
        <end position="133"/>
    </location>
</feature>
<gene>
    <name evidence="2" type="ORF">F511_45358</name>
</gene>
<reference evidence="2 3" key="1">
    <citation type="journal article" date="2015" name="Proc. Natl. Acad. Sci. U.S.A.">
        <title>The resurrection genome of Boea hygrometrica: A blueprint for survival of dehydration.</title>
        <authorList>
            <person name="Xiao L."/>
            <person name="Yang G."/>
            <person name="Zhang L."/>
            <person name="Yang X."/>
            <person name="Zhao S."/>
            <person name="Ji Z."/>
            <person name="Zhou Q."/>
            <person name="Hu M."/>
            <person name="Wang Y."/>
            <person name="Chen M."/>
            <person name="Xu Y."/>
            <person name="Jin H."/>
            <person name="Xiao X."/>
            <person name="Hu G."/>
            <person name="Bao F."/>
            <person name="Hu Y."/>
            <person name="Wan P."/>
            <person name="Li L."/>
            <person name="Deng X."/>
            <person name="Kuang T."/>
            <person name="Xiang C."/>
            <person name="Zhu J.K."/>
            <person name="Oliver M.J."/>
            <person name="He Y."/>
        </authorList>
    </citation>
    <scope>NUCLEOTIDE SEQUENCE [LARGE SCALE GENOMIC DNA]</scope>
    <source>
        <strain evidence="3">cv. XS01</strain>
    </source>
</reference>
<organism evidence="2 3">
    <name type="scientific">Dorcoceras hygrometricum</name>
    <dbReference type="NCBI Taxonomy" id="472368"/>
    <lineage>
        <taxon>Eukaryota</taxon>
        <taxon>Viridiplantae</taxon>
        <taxon>Streptophyta</taxon>
        <taxon>Embryophyta</taxon>
        <taxon>Tracheophyta</taxon>
        <taxon>Spermatophyta</taxon>
        <taxon>Magnoliopsida</taxon>
        <taxon>eudicotyledons</taxon>
        <taxon>Gunneridae</taxon>
        <taxon>Pentapetalae</taxon>
        <taxon>asterids</taxon>
        <taxon>lamiids</taxon>
        <taxon>Lamiales</taxon>
        <taxon>Gesneriaceae</taxon>
        <taxon>Didymocarpoideae</taxon>
        <taxon>Trichosporeae</taxon>
        <taxon>Loxocarpinae</taxon>
        <taxon>Dorcoceras</taxon>
    </lineage>
</organism>
<dbReference type="EMBL" id="KV039970">
    <property type="protein sequence ID" value="KZV07161.1"/>
    <property type="molecule type" value="Genomic_DNA"/>
</dbReference>
<feature type="region of interest" description="Disordered" evidence="1">
    <location>
        <begin position="117"/>
        <end position="179"/>
    </location>
</feature>
<keyword evidence="3" id="KW-1185">Reference proteome</keyword>
<sequence>MARSSGEERRKCAQRFARGGDQRSPKAVHGGALPALASRDYLARIVSTSRAAFRPPGVQSMRDESHRPREASGQRRGRDTRPARTSRSSSVAHSSGHLTPVACQARDVRMFIARPARDAKACARRGGRRRARRRPGDSLPDFHPGNHGSDTTVGDPDPPSGRQRKNNQKLNREAINTKNKSTSYDIHRMFSVLPRWHLCLAPTDVSRTRLFSVDCGRFANPVHDQI</sequence>
<feature type="compositionally biased region" description="Basic and acidic residues" evidence="1">
    <location>
        <begin position="61"/>
        <end position="82"/>
    </location>
</feature>
<evidence type="ECO:0000256" key="1">
    <source>
        <dbReference type="SAM" id="MobiDB-lite"/>
    </source>
</evidence>
<feature type="region of interest" description="Disordered" evidence="1">
    <location>
        <begin position="1"/>
        <end position="34"/>
    </location>
</feature>
<accession>A0A2Z7A3Q7</accession>
<name>A0A2Z7A3Q7_9LAMI</name>
<evidence type="ECO:0000313" key="3">
    <source>
        <dbReference type="Proteomes" id="UP000250235"/>
    </source>
</evidence>
<evidence type="ECO:0000313" key="2">
    <source>
        <dbReference type="EMBL" id="KZV07161.1"/>
    </source>
</evidence>
<dbReference type="Proteomes" id="UP000250235">
    <property type="component" value="Unassembled WGS sequence"/>
</dbReference>
<feature type="region of interest" description="Disordered" evidence="1">
    <location>
        <begin position="49"/>
        <end position="98"/>
    </location>
</feature>